<feature type="region of interest" description="Disordered" evidence="6">
    <location>
        <begin position="333"/>
        <end position="357"/>
    </location>
</feature>
<evidence type="ECO:0000259" key="8">
    <source>
        <dbReference type="Pfam" id="PF20684"/>
    </source>
</evidence>
<evidence type="ECO:0000313" key="9">
    <source>
        <dbReference type="EMBL" id="KAK6956054.1"/>
    </source>
</evidence>
<feature type="transmembrane region" description="Helical" evidence="7">
    <location>
        <begin position="106"/>
        <end position="130"/>
    </location>
</feature>
<evidence type="ECO:0000256" key="7">
    <source>
        <dbReference type="SAM" id="Phobius"/>
    </source>
</evidence>
<protein>
    <recommendedName>
        <fullName evidence="8">Rhodopsin domain-containing protein</fullName>
    </recommendedName>
</protein>
<dbReference type="GO" id="GO:0016020">
    <property type="term" value="C:membrane"/>
    <property type="evidence" value="ECO:0007669"/>
    <property type="project" value="UniProtKB-SubCell"/>
</dbReference>
<dbReference type="PANTHER" id="PTHR33048">
    <property type="entry name" value="PTH11-LIKE INTEGRAL MEMBRANE PROTEIN (AFU_ORTHOLOGUE AFUA_5G11245)"/>
    <property type="match status" value="1"/>
</dbReference>
<keyword evidence="3 7" id="KW-1133">Transmembrane helix</keyword>
<comment type="subcellular location">
    <subcellularLocation>
        <location evidence="1">Membrane</location>
        <topology evidence="1">Multi-pass membrane protein</topology>
    </subcellularLocation>
</comment>
<dbReference type="InterPro" id="IPR052337">
    <property type="entry name" value="SAT4-like"/>
</dbReference>
<feature type="domain" description="Rhodopsin" evidence="8">
    <location>
        <begin position="48"/>
        <end position="295"/>
    </location>
</feature>
<dbReference type="Pfam" id="PF20684">
    <property type="entry name" value="Fung_rhodopsin"/>
    <property type="match status" value="1"/>
</dbReference>
<evidence type="ECO:0000256" key="2">
    <source>
        <dbReference type="ARBA" id="ARBA00022692"/>
    </source>
</evidence>
<gene>
    <name evidence="9" type="ORF">Daesc_001324</name>
</gene>
<evidence type="ECO:0000256" key="4">
    <source>
        <dbReference type="ARBA" id="ARBA00023136"/>
    </source>
</evidence>
<evidence type="ECO:0000313" key="10">
    <source>
        <dbReference type="Proteomes" id="UP001369815"/>
    </source>
</evidence>
<dbReference type="PANTHER" id="PTHR33048:SF47">
    <property type="entry name" value="INTEGRAL MEMBRANE PROTEIN-RELATED"/>
    <property type="match status" value="1"/>
</dbReference>
<feature type="transmembrane region" description="Helical" evidence="7">
    <location>
        <begin position="194"/>
        <end position="217"/>
    </location>
</feature>
<name>A0AAX6MU76_9PEZI</name>
<feature type="transmembrane region" description="Helical" evidence="7">
    <location>
        <begin position="268"/>
        <end position="291"/>
    </location>
</feature>
<evidence type="ECO:0000256" key="1">
    <source>
        <dbReference type="ARBA" id="ARBA00004141"/>
    </source>
</evidence>
<reference evidence="9 10" key="1">
    <citation type="journal article" date="2024" name="Front Chem Biol">
        <title>Unveiling the potential of Daldinia eschscholtzii MFLUCC 19-0629 through bioactivity and bioinformatics studies for enhanced sustainable agriculture production.</title>
        <authorList>
            <person name="Brooks S."/>
            <person name="Weaver J.A."/>
            <person name="Klomchit A."/>
            <person name="Alharthi S.A."/>
            <person name="Onlamun T."/>
            <person name="Nurani R."/>
            <person name="Vong T.K."/>
            <person name="Alberti F."/>
            <person name="Greco C."/>
        </authorList>
    </citation>
    <scope>NUCLEOTIDE SEQUENCE [LARGE SCALE GENOMIC DNA]</scope>
    <source>
        <strain evidence="9">MFLUCC 19-0629</strain>
    </source>
</reference>
<dbReference type="EMBL" id="JBANMG010000002">
    <property type="protein sequence ID" value="KAK6956054.1"/>
    <property type="molecule type" value="Genomic_DNA"/>
</dbReference>
<keyword evidence="4 7" id="KW-0472">Membrane</keyword>
<sequence length="413" mass="46182">MAEGETLLERIGIYNNLDEPIPSWNRPGVIATVTASMLCISSICVLYRLYIRFFVLRAKGWDDYFVLLYLVSGLIGGISLCLAPQYGLGQHFVTLDYGDMQSYLKVFYVTNASYNLSATLIKMSLLFQYLRVYRSGGLRTTCIIMLVVVSFWGAAYSFMGWVPCFPVSGYWNMGIGARCYGFGSTNADEVFKTYISHTTVNTVLDMIVFAIPVPLYFRPGTVRRTKLGLIGLISMGAIVNGLTMWRLATLVEHRATTSPTFDPTWYSPISIVLGAVEVNVASICASVPIFWPSLKARLDEIFVTREVTITLNRRSNRFSSDIGDAIQLHHTASEEGGNRWNRCPSRAGSESSQSRLAGLAPVEKKRQHYMDDFILNQVDPLRKKSGFVVESEIISDNLGRQKSRRQSKNTLGP</sequence>
<evidence type="ECO:0000256" key="5">
    <source>
        <dbReference type="ARBA" id="ARBA00038359"/>
    </source>
</evidence>
<dbReference type="AlphaFoldDB" id="A0AAX6MU76"/>
<evidence type="ECO:0000256" key="3">
    <source>
        <dbReference type="ARBA" id="ARBA00022989"/>
    </source>
</evidence>
<feature type="transmembrane region" description="Helical" evidence="7">
    <location>
        <begin position="142"/>
        <end position="162"/>
    </location>
</feature>
<comment type="caution">
    <text evidence="9">The sequence shown here is derived from an EMBL/GenBank/DDBJ whole genome shotgun (WGS) entry which is preliminary data.</text>
</comment>
<feature type="transmembrane region" description="Helical" evidence="7">
    <location>
        <begin position="63"/>
        <end position="86"/>
    </location>
</feature>
<comment type="similarity">
    <text evidence="5">Belongs to the SAT4 family.</text>
</comment>
<accession>A0AAX6MU76</accession>
<proteinExistence type="inferred from homology"/>
<keyword evidence="10" id="KW-1185">Reference proteome</keyword>
<feature type="transmembrane region" description="Helical" evidence="7">
    <location>
        <begin position="29"/>
        <end position="51"/>
    </location>
</feature>
<dbReference type="InterPro" id="IPR049326">
    <property type="entry name" value="Rhodopsin_dom_fungi"/>
</dbReference>
<evidence type="ECO:0000256" key="6">
    <source>
        <dbReference type="SAM" id="MobiDB-lite"/>
    </source>
</evidence>
<dbReference type="Proteomes" id="UP001369815">
    <property type="component" value="Unassembled WGS sequence"/>
</dbReference>
<organism evidence="9 10">
    <name type="scientific">Daldinia eschscholtzii</name>
    <dbReference type="NCBI Taxonomy" id="292717"/>
    <lineage>
        <taxon>Eukaryota</taxon>
        <taxon>Fungi</taxon>
        <taxon>Dikarya</taxon>
        <taxon>Ascomycota</taxon>
        <taxon>Pezizomycotina</taxon>
        <taxon>Sordariomycetes</taxon>
        <taxon>Xylariomycetidae</taxon>
        <taxon>Xylariales</taxon>
        <taxon>Hypoxylaceae</taxon>
        <taxon>Daldinia</taxon>
    </lineage>
</organism>
<keyword evidence="2 7" id="KW-0812">Transmembrane</keyword>
<feature type="transmembrane region" description="Helical" evidence="7">
    <location>
        <begin position="229"/>
        <end position="248"/>
    </location>
</feature>